<feature type="repeat" description="TPR" evidence="1">
    <location>
        <begin position="544"/>
        <end position="577"/>
    </location>
</feature>
<dbReference type="OrthoDB" id="109725at2"/>
<dbReference type="Pfam" id="PF13181">
    <property type="entry name" value="TPR_8"/>
    <property type="match status" value="1"/>
</dbReference>
<dbReference type="RefSeq" id="WP_147325085.1">
    <property type="nucleotide sequence ID" value="NZ_QVQT02000005.1"/>
</dbReference>
<comment type="caution">
    <text evidence="2">The sequence shown here is derived from an EMBL/GenBank/DDBJ whole genome shotgun (WGS) entry which is preliminary data.</text>
</comment>
<reference evidence="2 3" key="1">
    <citation type="submission" date="2018-08" db="EMBL/GenBank/DDBJ databases">
        <title>Acidipila sp. 4G-K13, an acidobacterium isolated from forest soil.</title>
        <authorList>
            <person name="Gao Z.-H."/>
            <person name="Qiu L.-H."/>
        </authorList>
    </citation>
    <scope>NUCLEOTIDE SEQUENCE [LARGE SCALE GENOMIC DNA]</scope>
    <source>
        <strain evidence="2 3">4G-K13</strain>
    </source>
</reference>
<gene>
    <name evidence="2" type="ORF">D0Y96_15085</name>
</gene>
<evidence type="ECO:0000313" key="3">
    <source>
        <dbReference type="Proteomes" id="UP000264702"/>
    </source>
</evidence>
<sequence length="626" mass="68687">MLVLGRCRRGFKGIVTLACLFLVFLPFALARDSDDEALRHFAAAQRAQNAGQLDEAASEYLKVVQLLPNAAEAYASLGLVYNAQGKYADSAQALAKAEKLKPGLPGVSLYLGIDDLRMHQPASAVLHLRAAIRSEPKNEQAHTWLSEALSDSGQHDAALAELQKASLLFPSDPALLLDLSRLCRRAADQKIDRIFMTAKGSPLQHQIYGDIYKDQHAWSNAKAHYYRALELDTQWHGAHFGLGEIALQNQELDLASHEYHLELQTNPRSGAAMARLAEIALLENKPGDALTQFESAIKAAPEEAAHAVGLPPDPVAGKSDELAKDAQSSLRSALSQLEAAPPAPARSLAIAVVDLRLGQTDASLAAWKQFQQSAPHSNPSTTYQRALIQFDQQNLNAADVSVRSWLSTHPVDLQAVYLSAKIDQALSFSALQKLLELAPDSYPAHQALGDIYEESQNDNKALSEYKLAESMAPNLPGIHFSIGNLFVKLHREDDALTELQTALGMDQDNPEANAEVGAIYLNRLDPAKAIPYLEHAVQQENDLWSAHQQLGKAYYTQKEYTRATAELLLAVQHDPDGAARYQLGLVYRALGKNKEAGEQFEISRKIKLENLSHAKTEMTTFQKQLQ</sequence>
<dbReference type="AlphaFoldDB" id="A0A372ILZ1"/>
<dbReference type="InterPro" id="IPR011990">
    <property type="entry name" value="TPR-like_helical_dom_sf"/>
</dbReference>
<dbReference type="Pfam" id="PF13432">
    <property type="entry name" value="TPR_16"/>
    <property type="match status" value="3"/>
</dbReference>
<organism evidence="2 3">
    <name type="scientific">Paracidobacterium acidisoli</name>
    <dbReference type="NCBI Taxonomy" id="2303751"/>
    <lineage>
        <taxon>Bacteria</taxon>
        <taxon>Pseudomonadati</taxon>
        <taxon>Acidobacteriota</taxon>
        <taxon>Terriglobia</taxon>
        <taxon>Terriglobales</taxon>
        <taxon>Acidobacteriaceae</taxon>
        <taxon>Paracidobacterium</taxon>
    </lineage>
</organism>
<feature type="repeat" description="TPR" evidence="1">
    <location>
        <begin position="476"/>
        <end position="509"/>
    </location>
</feature>
<name>A0A372ILZ1_9BACT</name>
<dbReference type="Gene3D" id="1.25.40.10">
    <property type="entry name" value="Tetratricopeptide repeat domain"/>
    <property type="match status" value="5"/>
</dbReference>
<keyword evidence="1" id="KW-0802">TPR repeat</keyword>
<protein>
    <submittedName>
        <fullName evidence="2">Tetratricopeptide repeat protein</fullName>
    </submittedName>
</protein>
<dbReference type="EMBL" id="QVQT01000005">
    <property type="protein sequence ID" value="RFU15769.1"/>
    <property type="molecule type" value="Genomic_DNA"/>
</dbReference>
<dbReference type="Pfam" id="PF13414">
    <property type="entry name" value="TPR_11"/>
    <property type="match status" value="1"/>
</dbReference>
<dbReference type="PANTHER" id="PTHR12558:SF13">
    <property type="entry name" value="CELL DIVISION CYCLE PROTEIN 27 HOMOLOG"/>
    <property type="match status" value="1"/>
</dbReference>
<feature type="repeat" description="TPR" evidence="1">
    <location>
        <begin position="71"/>
        <end position="104"/>
    </location>
</feature>
<dbReference type="SMART" id="SM00028">
    <property type="entry name" value="TPR"/>
    <property type="match status" value="11"/>
</dbReference>
<dbReference type="Proteomes" id="UP000264702">
    <property type="component" value="Unassembled WGS sequence"/>
</dbReference>
<dbReference type="SUPFAM" id="SSF48452">
    <property type="entry name" value="TPR-like"/>
    <property type="match status" value="2"/>
</dbReference>
<keyword evidence="3" id="KW-1185">Reference proteome</keyword>
<dbReference type="PROSITE" id="PS50005">
    <property type="entry name" value="TPR"/>
    <property type="match status" value="3"/>
</dbReference>
<dbReference type="InterPro" id="IPR019734">
    <property type="entry name" value="TPR_rpt"/>
</dbReference>
<evidence type="ECO:0000313" key="2">
    <source>
        <dbReference type="EMBL" id="RFU15769.1"/>
    </source>
</evidence>
<dbReference type="Pfam" id="PF14559">
    <property type="entry name" value="TPR_19"/>
    <property type="match status" value="1"/>
</dbReference>
<proteinExistence type="predicted"/>
<evidence type="ECO:0000256" key="1">
    <source>
        <dbReference type="PROSITE-ProRule" id="PRU00339"/>
    </source>
</evidence>
<accession>A0A372ILZ1</accession>
<dbReference type="PANTHER" id="PTHR12558">
    <property type="entry name" value="CELL DIVISION CYCLE 16,23,27"/>
    <property type="match status" value="1"/>
</dbReference>